<evidence type="ECO:0000313" key="3">
    <source>
        <dbReference type="EMBL" id="RLM85559.1"/>
    </source>
</evidence>
<dbReference type="Pfam" id="PF14303">
    <property type="entry name" value="NAM-associated"/>
    <property type="match status" value="1"/>
</dbReference>
<sequence>MLYIYSFCCKFNNNYFLLQTTHAAANFAGILKHNFAYLHCWEIMKDEPKWQDPKPRAFAKSAGGDGFGEDTINLGDDNSSPTGSAEKRPMGRDSAKAAKKKANSSAGSASSSEYASRMQDLSLQKISILQEEFVRKNYRFQQLAFIDEKRFEEMRSHNQSLLIIEQEKIRIMREKHDMDKEEKEKQEDEMILGIDLDGCTSAQRLYYKALQEEIFEKIAARRRKRQGP</sequence>
<evidence type="ECO:0000259" key="2">
    <source>
        <dbReference type="Pfam" id="PF14303"/>
    </source>
</evidence>
<keyword evidence="4" id="KW-1185">Reference proteome</keyword>
<proteinExistence type="predicted"/>
<dbReference type="InterPro" id="IPR029466">
    <property type="entry name" value="NAM-associated_C"/>
</dbReference>
<protein>
    <recommendedName>
        <fullName evidence="2">No apical meristem-associated C-terminal domain-containing protein</fullName>
    </recommendedName>
</protein>
<reference evidence="4" key="1">
    <citation type="journal article" date="2019" name="Nat. Commun.">
        <title>The genome of broomcorn millet.</title>
        <authorList>
            <person name="Zou C."/>
            <person name="Miki D."/>
            <person name="Li D."/>
            <person name="Tang Q."/>
            <person name="Xiao L."/>
            <person name="Rajput S."/>
            <person name="Deng P."/>
            <person name="Jia W."/>
            <person name="Huang R."/>
            <person name="Zhang M."/>
            <person name="Sun Y."/>
            <person name="Hu J."/>
            <person name="Fu X."/>
            <person name="Schnable P.S."/>
            <person name="Li F."/>
            <person name="Zhang H."/>
            <person name="Feng B."/>
            <person name="Zhu X."/>
            <person name="Liu R."/>
            <person name="Schnable J.C."/>
            <person name="Zhu J.-K."/>
            <person name="Zhang H."/>
        </authorList>
    </citation>
    <scope>NUCLEOTIDE SEQUENCE [LARGE SCALE GENOMIC DNA]</scope>
</reference>
<evidence type="ECO:0000256" key="1">
    <source>
        <dbReference type="SAM" id="MobiDB-lite"/>
    </source>
</evidence>
<accession>A0A3L6QPW7</accession>
<feature type="region of interest" description="Disordered" evidence="1">
    <location>
        <begin position="52"/>
        <end position="113"/>
    </location>
</feature>
<dbReference type="Proteomes" id="UP000275267">
    <property type="component" value="Unassembled WGS sequence"/>
</dbReference>
<feature type="domain" description="No apical meristem-associated C-terminal" evidence="2">
    <location>
        <begin position="34"/>
        <end position="214"/>
    </location>
</feature>
<comment type="caution">
    <text evidence="3">The sequence shown here is derived from an EMBL/GenBank/DDBJ whole genome shotgun (WGS) entry which is preliminary data.</text>
</comment>
<dbReference type="AlphaFoldDB" id="A0A3L6QPW7"/>
<dbReference type="EMBL" id="PQIB02000011">
    <property type="protein sequence ID" value="RLM85559.1"/>
    <property type="molecule type" value="Genomic_DNA"/>
</dbReference>
<name>A0A3L6QPW7_PANMI</name>
<dbReference type="STRING" id="4540.A0A3L6QPW7"/>
<feature type="compositionally biased region" description="Basic and acidic residues" evidence="1">
    <location>
        <begin position="85"/>
        <end position="96"/>
    </location>
</feature>
<organism evidence="3 4">
    <name type="scientific">Panicum miliaceum</name>
    <name type="common">Proso millet</name>
    <name type="synonym">Broomcorn millet</name>
    <dbReference type="NCBI Taxonomy" id="4540"/>
    <lineage>
        <taxon>Eukaryota</taxon>
        <taxon>Viridiplantae</taxon>
        <taxon>Streptophyta</taxon>
        <taxon>Embryophyta</taxon>
        <taxon>Tracheophyta</taxon>
        <taxon>Spermatophyta</taxon>
        <taxon>Magnoliopsida</taxon>
        <taxon>Liliopsida</taxon>
        <taxon>Poales</taxon>
        <taxon>Poaceae</taxon>
        <taxon>PACMAD clade</taxon>
        <taxon>Panicoideae</taxon>
        <taxon>Panicodae</taxon>
        <taxon>Paniceae</taxon>
        <taxon>Panicinae</taxon>
        <taxon>Panicum</taxon>
        <taxon>Panicum sect. Panicum</taxon>
    </lineage>
</organism>
<dbReference type="PANTHER" id="PTHR45125">
    <property type="entry name" value="F21J9.4-RELATED"/>
    <property type="match status" value="1"/>
</dbReference>
<feature type="compositionally biased region" description="Low complexity" evidence="1">
    <location>
        <begin position="103"/>
        <end position="113"/>
    </location>
</feature>
<evidence type="ECO:0000313" key="4">
    <source>
        <dbReference type="Proteomes" id="UP000275267"/>
    </source>
</evidence>
<dbReference type="OrthoDB" id="692636at2759"/>
<gene>
    <name evidence="3" type="ORF">C2845_PM04G06220</name>
</gene>
<dbReference type="PANTHER" id="PTHR45125:SF3">
    <property type="entry name" value="NO-APICAL-MERISTEM-ASSOCIATED CARBOXY-TERMINAL DOMAIN PROTEIN"/>
    <property type="match status" value="1"/>
</dbReference>